<feature type="domain" description="Tubby C-terminal" evidence="2">
    <location>
        <begin position="243"/>
        <end position="325"/>
    </location>
</feature>
<accession>A0AA36NIN3</accession>
<dbReference type="PANTHER" id="PTHR16517:SF7">
    <property type="entry name" value="PROTEIN KING TUBBY"/>
    <property type="match status" value="1"/>
</dbReference>
<comment type="similarity">
    <text evidence="1">Belongs to the TUB family.</text>
</comment>
<dbReference type="Proteomes" id="UP001178507">
    <property type="component" value="Unassembled WGS sequence"/>
</dbReference>
<evidence type="ECO:0000313" key="4">
    <source>
        <dbReference type="Proteomes" id="UP001178507"/>
    </source>
</evidence>
<keyword evidence="4" id="KW-1185">Reference proteome</keyword>
<dbReference type="SUPFAM" id="SSF54518">
    <property type="entry name" value="Tubby C-terminal domain-like"/>
    <property type="match status" value="1"/>
</dbReference>
<feature type="non-terminal residue" evidence="3">
    <location>
        <position position="1"/>
    </location>
</feature>
<protein>
    <recommendedName>
        <fullName evidence="2">Tubby C-terminal domain-containing protein</fullName>
    </recommendedName>
</protein>
<dbReference type="PRINTS" id="PR01573">
    <property type="entry name" value="SUPERTUBBY"/>
</dbReference>
<evidence type="ECO:0000313" key="3">
    <source>
        <dbReference type="EMBL" id="CAJ1408409.1"/>
    </source>
</evidence>
<dbReference type="AlphaFoldDB" id="A0AA36NIN3"/>
<name>A0AA36NIN3_9DINO</name>
<gene>
    <name evidence="3" type="ORF">EVOR1521_LOCUS29837</name>
</gene>
<dbReference type="InterPro" id="IPR025659">
    <property type="entry name" value="Tubby-like_C"/>
</dbReference>
<evidence type="ECO:0000256" key="1">
    <source>
        <dbReference type="ARBA" id="ARBA00007129"/>
    </source>
</evidence>
<dbReference type="EMBL" id="CAUJNA010003719">
    <property type="protein sequence ID" value="CAJ1408409.1"/>
    <property type="molecule type" value="Genomic_DNA"/>
</dbReference>
<proteinExistence type="inferred from homology"/>
<organism evidence="3 4">
    <name type="scientific">Effrenium voratum</name>
    <dbReference type="NCBI Taxonomy" id="2562239"/>
    <lineage>
        <taxon>Eukaryota</taxon>
        <taxon>Sar</taxon>
        <taxon>Alveolata</taxon>
        <taxon>Dinophyceae</taxon>
        <taxon>Suessiales</taxon>
        <taxon>Symbiodiniaceae</taxon>
        <taxon>Effrenium</taxon>
    </lineage>
</organism>
<dbReference type="InterPro" id="IPR000007">
    <property type="entry name" value="Tubby_C"/>
</dbReference>
<reference evidence="3" key="1">
    <citation type="submission" date="2023-08" db="EMBL/GenBank/DDBJ databases">
        <authorList>
            <person name="Chen Y."/>
            <person name="Shah S."/>
            <person name="Dougan E. K."/>
            <person name="Thang M."/>
            <person name="Chan C."/>
        </authorList>
    </citation>
    <scope>NUCLEOTIDE SEQUENCE</scope>
</reference>
<dbReference type="PANTHER" id="PTHR16517">
    <property type="entry name" value="TUBBY-RELATED"/>
    <property type="match status" value="1"/>
</dbReference>
<evidence type="ECO:0000259" key="2">
    <source>
        <dbReference type="Pfam" id="PF01167"/>
    </source>
</evidence>
<dbReference type="Pfam" id="PF01167">
    <property type="entry name" value="Tub"/>
    <property type="match status" value="1"/>
</dbReference>
<sequence length="327" mass="36513">LCLAFLQLELWEMGYLGKVEPGPTSPVAKLFQAVEPLIFLKERVARSPSASEATPDASFVDFADLEKGGGSAVHAAKFRQPAMPSEKLHRYTIVASASSDFHLMTEGLELVMIARTQGTKQVDFFLPDEEQAIPAFSMRRQEADEWVLVQPRCDCCAHRPHHRTCDFLGRSQQVACIQHSRRKVDKCSVHFVDMFVPPLLTEDQSSLWCPAWMGKDLGCKTPLSSGSLSPKSTRSPSFHLMAPEGADAIHLQSKLPVWNSDLEGLILNFEGRSMLRSSPRNFVVQEEEGKIVMQHAQIAENTWCLDFNHPLSVVQAFAMAMASIDWE</sequence>
<comment type="caution">
    <text evidence="3">The sequence shown here is derived from an EMBL/GenBank/DDBJ whole genome shotgun (WGS) entry which is preliminary data.</text>
</comment>
<dbReference type="Gene3D" id="3.20.90.10">
    <property type="entry name" value="Tubby Protein, Chain A"/>
    <property type="match status" value="1"/>
</dbReference>